<gene>
    <name evidence="1" type="ORF">BVAVS116_E0029</name>
</gene>
<dbReference type="AlphaFoldDB" id="C0R8R0"/>
<dbReference type="Proteomes" id="UP000006163">
    <property type="component" value="Plasmid VS116_lp25"/>
</dbReference>
<dbReference type="EMBL" id="CP001437">
    <property type="protein sequence ID" value="ACN52876.1"/>
    <property type="molecule type" value="Genomic_DNA"/>
</dbReference>
<accession>C0R8R0</accession>
<keyword evidence="1" id="KW-0614">Plasmid</keyword>
<geneLocation type="plasmid" evidence="1 2">
    <name>VS116_lp25</name>
</geneLocation>
<keyword evidence="2" id="KW-1185">Reference proteome</keyword>
<name>C0R8R0_BORVA</name>
<dbReference type="HOGENOM" id="CLU_3196844_0_0_12"/>
<protein>
    <submittedName>
        <fullName evidence="1">Uncharacterized protein</fullName>
    </submittedName>
</protein>
<evidence type="ECO:0000313" key="2">
    <source>
        <dbReference type="Proteomes" id="UP000006163"/>
    </source>
</evidence>
<reference evidence="1 2" key="1">
    <citation type="journal article" date="2012" name="J. Bacteriol.">
        <title>Whole-Genome Sequences of Borrelia bissettii, Borrelia valaisiana, and Borrelia spielmanii.</title>
        <authorList>
            <person name="Schutzer S.E."/>
            <person name="Fraser-Liggett C.M."/>
            <person name="Qiu W.G."/>
            <person name="Kraiczy P."/>
            <person name="Mongodin E.F."/>
            <person name="Dunn J.J."/>
            <person name="Luft B.J."/>
            <person name="Casjens S.R."/>
        </authorList>
    </citation>
    <scope>NUCLEOTIDE SEQUENCE [LARGE SCALE GENOMIC DNA]</scope>
    <source>
        <strain evidence="1 2">VS116</strain>
        <plasmid evidence="1">VS116_lp25</plasmid>
    </source>
</reference>
<organism evidence="1 2">
    <name type="scientific">Borreliella valaisiana VS116</name>
    <dbReference type="NCBI Taxonomy" id="445987"/>
    <lineage>
        <taxon>Bacteria</taxon>
        <taxon>Pseudomonadati</taxon>
        <taxon>Spirochaetota</taxon>
        <taxon>Spirochaetia</taxon>
        <taxon>Spirochaetales</taxon>
        <taxon>Borreliaceae</taxon>
        <taxon>Borreliella</taxon>
    </lineage>
</organism>
<evidence type="ECO:0000313" key="1">
    <source>
        <dbReference type="EMBL" id="ACN52876.1"/>
    </source>
</evidence>
<proteinExistence type="predicted"/>
<sequence>MIIVRRYYILIIFLKENILLNYYPVLFTECGFKYKNNRLSFSILK</sequence>